<gene>
    <name evidence="2" type="ORF">O3P69_018723</name>
</gene>
<feature type="region of interest" description="Disordered" evidence="1">
    <location>
        <begin position="165"/>
        <end position="193"/>
    </location>
</feature>
<organism evidence="2 3">
    <name type="scientific">Scylla paramamosain</name>
    <name type="common">Mud crab</name>
    <dbReference type="NCBI Taxonomy" id="85552"/>
    <lineage>
        <taxon>Eukaryota</taxon>
        <taxon>Metazoa</taxon>
        <taxon>Ecdysozoa</taxon>
        <taxon>Arthropoda</taxon>
        <taxon>Crustacea</taxon>
        <taxon>Multicrustacea</taxon>
        <taxon>Malacostraca</taxon>
        <taxon>Eumalacostraca</taxon>
        <taxon>Eucarida</taxon>
        <taxon>Decapoda</taxon>
        <taxon>Pleocyemata</taxon>
        <taxon>Brachyura</taxon>
        <taxon>Eubrachyura</taxon>
        <taxon>Portunoidea</taxon>
        <taxon>Portunidae</taxon>
        <taxon>Portuninae</taxon>
        <taxon>Scylla</taxon>
    </lineage>
</organism>
<protein>
    <submittedName>
        <fullName evidence="2">Uncharacterized protein</fullName>
    </submittedName>
</protein>
<dbReference type="Proteomes" id="UP001487740">
    <property type="component" value="Unassembled WGS sequence"/>
</dbReference>
<evidence type="ECO:0000313" key="2">
    <source>
        <dbReference type="EMBL" id="KAK8377993.1"/>
    </source>
</evidence>
<accession>A0AAW0SSC4</accession>
<sequence>MLPPVLPAPSWLPQLIHFPVTCDLMTPISNTAVSSGGTPRHPPPPAPHRHPTGTLRVSVVRGWSDQQPCVTLSAVLWCLVPVVTPGCPTVPPPPCWAPPPNPRCKTIMPPLAMLRSVWFEYISLSHTTEGIGRPSVVSNWSELQTIVARIGCDYVISLLAQHRRAVRRHPQPPTTPPPPHTPPPRGSPAWGGQESRLHSPYWYELRLRATDTSRKCWRGGGRLAGLRPCFVLKTPTVL</sequence>
<name>A0AAW0SSC4_SCYPA</name>
<reference evidence="2 3" key="1">
    <citation type="submission" date="2023-03" db="EMBL/GenBank/DDBJ databases">
        <title>High-quality genome of Scylla paramamosain provides insights in environmental adaptation.</title>
        <authorList>
            <person name="Zhang L."/>
        </authorList>
    </citation>
    <scope>NUCLEOTIDE SEQUENCE [LARGE SCALE GENOMIC DNA]</scope>
    <source>
        <strain evidence="2">LZ_2023a</strain>
        <tissue evidence="2">Muscle</tissue>
    </source>
</reference>
<proteinExistence type="predicted"/>
<comment type="caution">
    <text evidence="2">The sequence shown here is derived from an EMBL/GenBank/DDBJ whole genome shotgun (WGS) entry which is preliminary data.</text>
</comment>
<keyword evidence="3" id="KW-1185">Reference proteome</keyword>
<evidence type="ECO:0000256" key="1">
    <source>
        <dbReference type="SAM" id="MobiDB-lite"/>
    </source>
</evidence>
<feature type="compositionally biased region" description="Pro residues" evidence="1">
    <location>
        <begin position="171"/>
        <end position="186"/>
    </location>
</feature>
<evidence type="ECO:0000313" key="3">
    <source>
        <dbReference type="Proteomes" id="UP001487740"/>
    </source>
</evidence>
<dbReference type="AlphaFoldDB" id="A0AAW0SSC4"/>
<feature type="region of interest" description="Disordered" evidence="1">
    <location>
        <begin position="31"/>
        <end position="53"/>
    </location>
</feature>
<dbReference type="EMBL" id="JARAKH010000046">
    <property type="protein sequence ID" value="KAK8377993.1"/>
    <property type="molecule type" value="Genomic_DNA"/>
</dbReference>